<evidence type="ECO:0000259" key="2">
    <source>
        <dbReference type="Pfam" id="PF22974"/>
    </source>
</evidence>
<sequence>MLSHISSKWILPFLLFDISHVLGRILVPIHPHGPSGNRRRAETPDLDLRSTETFLWGDADIELPVANLTVNMPDDAENILSMERFDGMLTKVDCNADNLALTFEDDATFLYAQRVWDWVNGADNHSFVMVAGPGDCGNNTRRLPYVISTIQYDEVANKATLAASLSSWEAIAHSYDLVVGGISGSPGTKNQTQAVQRRDIDKSTSVDFVHDFPFSVALSANGLSASLACTNCSTTGQFDMEFTISQKFFIPTGASMKIQPRGVSAIAQVKLSGSGTVTDALTKEFTLLEIPISAFTIPGVFDLGPFLTISVGAEISGITISAGVTTGATMKFDDAAVMEVDLLHPEKNSFSGWEPIVDAVDVKVDASITGGVAVFLKPALVLKAEAIGQGFEVGINMKIPNINAKLSAIASPQGACPAVEGQPKTTLGVSLSANIGGSLNFAFKKTSDDDPIFTVALAALDKPLATTCFPFGDVIQARSVSSPMIRGAGRRSISA</sequence>
<feature type="domain" description="DUF7223" evidence="3">
    <location>
        <begin position="218"/>
        <end position="470"/>
    </location>
</feature>
<gene>
    <name evidence="4" type="ORF">K505DRAFT_379053</name>
</gene>
<dbReference type="Pfam" id="PF23865">
    <property type="entry name" value="DUF7223"/>
    <property type="match status" value="1"/>
</dbReference>
<dbReference type="AlphaFoldDB" id="A0A6A6WVU4"/>
<keyword evidence="5" id="KW-1185">Reference proteome</keyword>
<protein>
    <recommendedName>
        <fullName evidence="6">Gpi anchored protein</fullName>
    </recommendedName>
</protein>
<keyword evidence="1" id="KW-0732">Signal</keyword>
<name>A0A6A6WVU4_9PLEO</name>
<dbReference type="InterPro" id="IPR054293">
    <property type="entry name" value="DUF7029"/>
</dbReference>
<evidence type="ECO:0000256" key="1">
    <source>
        <dbReference type="SAM" id="SignalP"/>
    </source>
</evidence>
<feature type="signal peptide" evidence="1">
    <location>
        <begin position="1"/>
        <end position="23"/>
    </location>
</feature>
<proteinExistence type="predicted"/>
<dbReference type="Pfam" id="PF22974">
    <property type="entry name" value="DUF7029"/>
    <property type="match status" value="1"/>
</dbReference>
<dbReference type="OrthoDB" id="160645at2759"/>
<feature type="chain" id="PRO_5025539849" description="Gpi anchored protein" evidence="1">
    <location>
        <begin position="24"/>
        <end position="495"/>
    </location>
</feature>
<evidence type="ECO:0000313" key="4">
    <source>
        <dbReference type="EMBL" id="KAF2788209.1"/>
    </source>
</evidence>
<reference evidence="4" key="1">
    <citation type="journal article" date="2020" name="Stud. Mycol.">
        <title>101 Dothideomycetes genomes: a test case for predicting lifestyles and emergence of pathogens.</title>
        <authorList>
            <person name="Haridas S."/>
            <person name="Albert R."/>
            <person name="Binder M."/>
            <person name="Bloem J."/>
            <person name="Labutti K."/>
            <person name="Salamov A."/>
            <person name="Andreopoulos B."/>
            <person name="Baker S."/>
            <person name="Barry K."/>
            <person name="Bills G."/>
            <person name="Bluhm B."/>
            <person name="Cannon C."/>
            <person name="Castanera R."/>
            <person name="Culley D."/>
            <person name="Daum C."/>
            <person name="Ezra D."/>
            <person name="Gonzalez J."/>
            <person name="Henrissat B."/>
            <person name="Kuo A."/>
            <person name="Liang C."/>
            <person name="Lipzen A."/>
            <person name="Lutzoni F."/>
            <person name="Magnuson J."/>
            <person name="Mondo S."/>
            <person name="Nolan M."/>
            <person name="Ohm R."/>
            <person name="Pangilinan J."/>
            <person name="Park H.-J."/>
            <person name="Ramirez L."/>
            <person name="Alfaro M."/>
            <person name="Sun H."/>
            <person name="Tritt A."/>
            <person name="Yoshinaga Y."/>
            <person name="Zwiers L.-H."/>
            <person name="Turgeon B."/>
            <person name="Goodwin S."/>
            <person name="Spatafora J."/>
            <person name="Crous P."/>
            <person name="Grigoriev I."/>
        </authorList>
    </citation>
    <scope>NUCLEOTIDE SEQUENCE</scope>
    <source>
        <strain evidence="4">CBS 109.77</strain>
    </source>
</reference>
<dbReference type="InterPro" id="IPR055647">
    <property type="entry name" value="DUF7223"/>
</dbReference>
<evidence type="ECO:0008006" key="6">
    <source>
        <dbReference type="Google" id="ProtNLM"/>
    </source>
</evidence>
<dbReference type="EMBL" id="MU002237">
    <property type="protein sequence ID" value="KAF2788209.1"/>
    <property type="molecule type" value="Genomic_DNA"/>
</dbReference>
<accession>A0A6A6WVU4</accession>
<feature type="domain" description="DUF7029" evidence="2">
    <location>
        <begin position="73"/>
        <end position="176"/>
    </location>
</feature>
<dbReference type="Proteomes" id="UP000799757">
    <property type="component" value="Unassembled WGS sequence"/>
</dbReference>
<organism evidence="4 5">
    <name type="scientific">Melanomma pulvis-pyrius CBS 109.77</name>
    <dbReference type="NCBI Taxonomy" id="1314802"/>
    <lineage>
        <taxon>Eukaryota</taxon>
        <taxon>Fungi</taxon>
        <taxon>Dikarya</taxon>
        <taxon>Ascomycota</taxon>
        <taxon>Pezizomycotina</taxon>
        <taxon>Dothideomycetes</taxon>
        <taxon>Pleosporomycetidae</taxon>
        <taxon>Pleosporales</taxon>
        <taxon>Melanommataceae</taxon>
        <taxon>Melanomma</taxon>
    </lineage>
</organism>
<evidence type="ECO:0000259" key="3">
    <source>
        <dbReference type="Pfam" id="PF23865"/>
    </source>
</evidence>
<evidence type="ECO:0000313" key="5">
    <source>
        <dbReference type="Proteomes" id="UP000799757"/>
    </source>
</evidence>